<feature type="domain" description="UPF0033" evidence="1">
    <location>
        <begin position="4"/>
        <end position="73"/>
    </location>
</feature>
<dbReference type="CDD" id="cd00291">
    <property type="entry name" value="SirA_YedF_YeeD"/>
    <property type="match status" value="1"/>
</dbReference>
<dbReference type="Pfam" id="PF01206">
    <property type="entry name" value="TusA"/>
    <property type="match status" value="1"/>
</dbReference>
<dbReference type="OrthoDB" id="9797551at2"/>
<evidence type="ECO:0000259" key="1">
    <source>
        <dbReference type="Pfam" id="PF01206"/>
    </source>
</evidence>
<dbReference type="Proteomes" id="UP000005519">
    <property type="component" value="Unassembled WGS sequence"/>
</dbReference>
<comment type="caution">
    <text evidence="2">The sequence shown here is derived from an EMBL/GenBank/DDBJ whole genome shotgun (WGS) entry which is preliminary data.</text>
</comment>
<dbReference type="SUPFAM" id="SSF64307">
    <property type="entry name" value="SirA-like"/>
    <property type="match status" value="1"/>
</dbReference>
<dbReference type="AlphaFoldDB" id="C9PPU0"/>
<dbReference type="Gene3D" id="3.30.110.40">
    <property type="entry name" value="TusA-like domain"/>
    <property type="match status" value="1"/>
</dbReference>
<dbReference type="HOGENOM" id="CLU_165255_3_0_6"/>
<reference evidence="2 3" key="1">
    <citation type="submission" date="2009-10" db="EMBL/GenBank/DDBJ databases">
        <authorList>
            <person name="Muzny D."/>
            <person name="Qin X."/>
            <person name="Deng J."/>
            <person name="Jiang H."/>
            <person name="Liu Y."/>
            <person name="Qu J."/>
            <person name="Song X.-Z."/>
            <person name="Zhang L."/>
            <person name="Thornton R."/>
            <person name="Coyle M."/>
            <person name="Francisco L."/>
            <person name="Jackson L."/>
            <person name="Javaid M."/>
            <person name="Korchina V."/>
            <person name="Kovar C."/>
            <person name="Mata R."/>
            <person name="Mathew T."/>
            <person name="Ngo R."/>
            <person name="Nguyen L."/>
            <person name="Nguyen N."/>
            <person name="Okwuonu G."/>
            <person name="Ongeri F."/>
            <person name="Pham C."/>
            <person name="Simmons D."/>
            <person name="Wilczek-Boney K."/>
            <person name="Hale W."/>
            <person name="Jakkamsetti A."/>
            <person name="Pham P."/>
            <person name="Ruth R."/>
            <person name="San Lucas F."/>
            <person name="Warren J."/>
            <person name="Zhang J."/>
            <person name="Zhao Z."/>
            <person name="Zhou C."/>
            <person name="Zhu D."/>
            <person name="Lee S."/>
            <person name="Bess C."/>
            <person name="Blankenburg K."/>
            <person name="Forbes L."/>
            <person name="Fu Q."/>
            <person name="Gubbala S."/>
            <person name="Hirani K."/>
            <person name="Jayaseelan J.C."/>
            <person name="Lara F."/>
            <person name="Munidasa M."/>
            <person name="Palculict T."/>
            <person name="Patil S."/>
            <person name="Pu L.-L."/>
            <person name="Saada N."/>
            <person name="Tang L."/>
            <person name="Weissenberger G."/>
            <person name="Zhu Y."/>
            <person name="Hemphill L."/>
            <person name="Shang Y."/>
            <person name="Youmans B."/>
            <person name="Ayvaz T."/>
            <person name="Ross M."/>
            <person name="Santibanez J."/>
            <person name="Aqrawi P."/>
            <person name="Gross S."/>
            <person name="Joshi V."/>
            <person name="Fowler G."/>
            <person name="Nazareth L."/>
            <person name="Reid J."/>
            <person name="Worley K."/>
            <person name="Petrosino J."/>
            <person name="Highlander S."/>
            <person name="Gibbs R."/>
        </authorList>
    </citation>
    <scope>NUCLEOTIDE SEQUENCE [LARGE SCALE GENOMIC DNA]</scope>
    <source>
        <strain evidence="2 3">ATCC 43325</strain>
    </source>
</reference>
<protein>
    <recommendedName>
        <fullName evidence="1">UPF0033 domain-containing protein</fullName>
    </recommendedName>
</protein>
<evidence type="ECO:0000313" key="3">
    <source>
        <dbReference type="Proteomes" id="UP000005519"/>
    </source>
</evidence>
<proteinExistence type="predicted"/>
<evidence type="ECO:0000313" key="2">
    <source>
        <dbReference type="EMBL" id="EEX50391.1"/>
    </source>
</evidence>
<dbReference type="InterPro" id="IPR001455">
    <property type="entry name" value="TusA-like"/>
</dbReference>
<gene>
    <name evidence="2" type="ORF">HMPREF0621_1014</name>
</gene>
<keyword evidence="3" id="KW-1185">Reference proteome</keyword>
<dbReference type="RefSeq" id="WP_005764526.1">
    <property type="nucleotide sequence ID" value="NZ_GG704813.1"/>
</dbReference>
<dbReference type="STRING" id="667128.HMPREF0621_1014"/>
<organism evidence="2 3">
    <name type="scientific">Pasteurella dagmatis ATCC 43325</name>
    <dbReference type="NCBI Taxonomy" id="667128"/>
    <lineage>
        <taxon>Bacteria</taxon>
        <taxon>Pseudomonadati</taxon>
        <taxon>Pseudomonadota</taxon>
        <taxon>Gammaproteobacteria</taxon>
        <taxon>Pasteurellales</taxon>
        <taxon>Pasteurellaceae</taxon>
        <taxon>Pasteurella</taxon>
    </lineage>
</organism>
<sequence>MNYELDLTHFTCPIPLLMAKKALANLPQNSQLTLKLASQTSYQDVALLCEKEGYKILNPIQQTSLDYSLVIKKE</sequence>
<accession>C9PPU0</accession>
<name>C9PPU0_9PAST</name>
<dbReference type="EMBL" id="ACZR01000011">
    <property type="protein sequence ID" value="EEX50391.1"/>
    <property type="molecule type" value="Genomic_DNA"/>
</dbReference>
<dbReference type="InterPro" id="IPR036868">
    <property type="entry name" value="TusA-like_sf"/>
</dbReference>